<evidence type="ECO:0000313" key="2">
    <source>
        <dbReference type="EMBL" id="EDR07316.1"/>
    </source>
</evidence>
<dbReference type="AlphaFoldDB" id="B0DE26"/>
<dbReference type="OrthoDB" id="10617545at2759"/>
<feature type="region of interest" description="Disordered" evidence="1">
    <location>
        <begin position="91"/>
        <end position="132"/>
    </location>
</feature>
<evidence type="ECO:0000256" key="1">
    <source>
        <dbReference type="SAM" id="MobiDB-lite"/>
    </source>
</evidence>
<dbReference type="EMBL" id="DS547105">
    <property type="protein sequence ID" value="EDR07316.1"/>
    <property type="molecule type" value="Genomic_DNA"/>
</dbReference>
<dbReference type="Proteomes" id="UP000001194">
    <property type="component" value="Unassembled WGS sequence"/>
</dbReference>
<protein>
    <submittedName>
        <fullName evidence="2">Predicted protein</fullName>
    </submittedName>
</protein>
<accession>B0DE26</accession>
<dbReference type="GeneID" id="6077890"/>
<dbReference type="RefSeq" id="XP_001882247.1">
    <property type="nucleotide sequence ID" value="XM_001882212.1"/>
</dbReference>
<reference evidence="2 3" key="1">
    <citation type="journal article" date="2008" name="Nature">
        <title>The genome of Laccaria bicolor provides insights into mycorrhizal symbiosis.</title>
        <authorList>
            <person name="Martin F."/>
            <person name="Aerts A."/>
            <person name="Ahren D."/>
            <person name="Brun A."/>
            <person name="Danchin E.G.J."/>
            <person name="Duchaussoy F."/>
            <person name="Gibon J."/>
            <person name="Kohler A."/>
            <person name="Lindquist E."/>
            <person name="Pereda V."/>
            <person name="Salamov A."/>
            <person name="Shapiro H.J."/>
            <person name="Wuyts J."/>
            <person name="Blaudez D."/>
            <person name="Buee M."/>
            <person name="Brokstein P."/>
            <person name="Canbaeck B."/>
            <person name="Cohen D."/>
            <person name="Courty P.E."/>
            <person name="Coutinho P.M."/>
            <person name="Delaruelle C."/>
            <person name="Detter J.C."/>
            <person name="Deveau A."/>
            <person name="DiFazio S."/>
            <person name="Duplessis S."/>
            <person name="Fraissinet-Tachet L."/>
            <person name="Lucic E."/>
            <person name="Frey-Klett P."/>
            <person name="Fourrey C."/>
            <person name="Feussner I."/>
            <person name="Gay G."/>
            <person name="Grimwood J."/>
            <person name="Hoegger P.J."/>
            <person name="Jain P."/>
            <person name="Kilaru S."/>
            <person name="Labbe J."/>
            <person name="Lin Y.C."/>
            <person name="Legue V."/>
            <person name="Le Tacon F."/>
            <person name="Marmeisse R."/>
            <person name="Melayah D."/>
            <person name="Montanini B."/>
            <person name="Muratet M."/>
            <person name="Nehls U."/>
            <person name="Niculita-Hirzel H."/>
            <person name="Oudot-Le Secq M.P."/>
            <person name="Peter M."/>
            <person name="Quesneville H."/>
            <person name="Rajashekar B."/>
            <person name="Reich M."/>
            <person name="Rouhier N."/>
            <person name="Schmutz J."/>
            <person name="Yin T."/>
            <person name="Chalot M."/>
            <person name="Henrissat B."/>
            <person name="Kuees U."/>
            <person name="Lucas S."/>
            <person name="Van de Peer Y."/>
            <person name="Podila G.K."/>
            <person name="Polle A."/>
            <person name="Pukkila P.J."/>
            <person name="Richardson P.M."/>
            <person name="Rouze P."/>
            <person name="Sanders I.R."/>
            <person name="Stajich J.E."/>
            <person name="Tunlid A."/>
            <person name="Tuskan G."/>
            <person name="Grigoriev I.V."/>
        </authorList>
    </citation>
    <scope>NUCLEOTIDE SEQUENCE [LARGE SCALE GENOMIC DNA]</scope>
    <source>
        <strain evidence="3">S238N-H82 / ATCC MYA-4686</strain>
    </source>
</reference>
<dbReference type="InParanoid" id="B0DE26"/>
<proteinExistence type="predicted"/>
<evidence type="ECO:0000313" key="3">
    <source>
        <dbReference type="Proteomes" id="UP000001194"/>
    </source>
</evidence>
<keyword evidence="3" id="KW-1185">Reference proteome</keyword>
<dbReference type="KEGG" id="lbc:LACBIDRAFT_328205"/>
<organism evidence="3">
    <name type="scientific">Laccaria bicolor (strain S238N-H82 / ATCC MYA-4686)</name>
    <name type="common">Bicoloured deceiver</name>
    <name type="synonym">Laccaria laccata var. bicolor</name>
    <dbReference type="NCBI Taxonomy" id="486041"/>
    <lineage>
        <taxon>Eukaryota</taxon>
        <taxon>Fungi</taxon>
        <taxon>Dikarya</taxon>
        <taxon>Basidiomycota</taxon>
        <taxon>Agaricomycotina</taxon>
        <taxon>Agaricomycetes</taxon>
        <taxon>Agaricomycetidae</taxon>
        <taxon>Agaricales</taxon>
        <taxon>Agaricineae</taxon>
        <taxon>Hydnangiaceae</taxon>
        <taxon>Laccaria</taxon>
    </lineage>
</organism>
<name>B0DE26_LACBS</name>
<sequence>MGDSPRFSLIFGRLYLRGLRTGSPLDFTRSRSPFASTGTGLPFAQAPIDTAGLSLDITMRLYLHLPPKWIIFRPTGATLWSGVEESIGFYDGPRADTPGDDVLRDTPGDDVTPPGAGPDTQTEPETEGGYNIAPSQLSERDELSMADLLLLFSHHSPAAHPITGAEA</sequence>
<dbReference type="HOGENOM" id="CLU_1594821_0_0_1"/>
<gene>
    <name evidence="2" type="ORF">LACBIDRAFT_328205</name>
</gene>